<evidence type="ECO:0000313" key="2">
    <source>
        <dbReference type="WBParaSite" id="PgR035X_g119_t05"/>
    </source>
</evidence>
<sequence>MPKREICLSIARCFLIAATRRRHSVRLATSSSQATLCIGDSMLVAFSCERCARTALQQAAVRRIGGSLCAGFVALSNR</sequence>
<accession>A0A915BDZ0</accession>
<organism evidence="1 2">
    <name type="scientific">Parascaris univalens</name>
    <name type="common">Nematode worm</name>
    <dbReference type="NCBI Taxonomy" id="6257"/>
    <lineage>
        <taxon>Eukaryota</taxon>
        <taxon>Metazoa</taxon>
        <taxon>Ecdysozoa</taxon>
        <taxon>Nematoda</taxon>
        <taxon>Chromadorea</taxon>
        <taxon>Rhabditida</taxon>
        <taxon>Spirurina</taxon>
        <taxon>Ascaridomorpha</taxon>
        <taxon>Ascaridoidea</taxon>
        <taxon>Ascarididae</taxon>
        <taxon>Parascaris</taxon>
    </lineage>
</organism>
<proteinExistence type="predicted"/>
<dbReference type="WBParaSite" id="PgR035X_g119_t05">
    <property type="protein sequence ID" value="PgR035X_g119_t05"/>
    <property type="gene ID" value="PgR035X_g119"/>
</dbReference>
<dbReference type="Proteomes" id="UP000887569">
    <property type="component" value="Unplaced"/>
</dbReference>
<evidence type="ECO:0000313" key="1">
    <source>
        <dbReference type="Proteomes" id="UP000887569"/>
    </source>
</evidence>
<dbReference type="AlphaFoldDB" id="A0A915BDZ0"/>
<keyword evidence="1" id="KW-1185">Reference proteome</keyword>
<protein>
    <submittedName>
        <fullName evidence="2">Secreted protein</fullName>
    </submittedName>
</protein>
<name>A0A915BDZ0_PARUN</name>
<reference evidence="2" key="1">
    <citation type="submission" date="2022-11" db="UniProtKB">
        <authorList>
            <consortium name="WormBaseParasite"/>
        </authorList>
    </citation>
    <scope>IDENTIFICATION</scope>
</reference>